<keyword evidence="2" id="KW-1185">Reference proteome</keyword>
<proteinExistence type="predicted"/>
<evidence type="ECO:0000313" key="1">
    <source>
        <dbReference type="EMBL" id="ADO68929.1"/>
    </source>
</evidence>
<accession>E3FEU8</accession>
<dbReference type="Pfam" id="PF14245">
    <property type="entry name" value="Pilin_PilA"/>
    <property type="match status" value="1"/>
</dbReference>
<organism evidence="1 2">
    <name type="scientific">Stigmatella aurantiaca (strain DW4/3-1)</name>
    <dbReference type="NCBI Taxonomy" id="378806"/>
    <lineage>
        <taxon>Bacteria</taxon>
        <taxon>Pseudomonadati</taxon>
        <taxon>Myxococcota</taxon>
        <taxon>Myxococcia</taxon>
        <taxon>Myxococcales</taxon>
        <taxon>Cystobacterineae</taxon>
        <taxon>Archangiaceae</taxon>
        <taxon>Stigmatella</taxon>
    </lineage>
</organism>
<sequence length="212" mass="22895">MMTSAGRRGFTFLEVLIVVAMTGVLAAIGIPKLLRAEARAKASEAITQLKSLHASLIVQPVKPTSIHVAGFAPPRGNRYSYHLGTPCTSWEVRSARWAIVNETDDCIGVDTYARPGLPELFTPIDLSAAQWNEKALLNGVTTSPGFFGSELNWDYIAAAAGDRDHRLSDAADTWGITSAEGLVNSPCQEDPEPFQVVSGEPFSIIEDTQCDF</sequence>
<dbReference type="KEGG" id="sur:STAUR_1125"/>
<dbReference type="OrthoDB" id="5508528at2"/>
<dbReference type="STRING" id="378806.STAUR_1125"/>
<dbReference type="Gene3D" id="3.30.700.10">
    <property type="entry name" value="Glycoprotein, Type 4 Pilin"/>
    <property type="match status" value="1"/>
</dbReference>
<dbReference type="InterPro" id="IPR012902">
    <property type="entry name" value="N_methyl_site"/>
</dbReference>
<dbReference type="Pfam" id="PF07963">
    <property type="entry name" value="N_methyl"/>
    <property type="match status" value="1"/>
</dbReference>
<evidence type="ECO:0000313" key="2">
    <source>
        <dbReference type="Proteomes" id="UP000001351"/>
    </source>
</evidence>
<name>E3FEU8_STIAD</name>
<dbReference type="Proteomes" id="UP000001351">
    <property type="component" value="Chromosome"/>
</dbReference>
<dbReference type="AlphaFoldDB" id="E3FEU8"/>
<dbReference type="SUPFAM" id="SSF54523">
    <property type="entry name" value="Pili subunits"/>
    <property type="match status" value="1"/>
</dbReference>
<dbReference type="HOGENOM" id="CLU_098626_0_0_7"/>
<dbReference type="EMBL" id="CP002271">
    <property type="protein sequence ID" value="ADO68929.1"/>
    <property type="molecule type" value="Genomic_DNA"/>
</dbReference>
<protein>
    <submittedName>
        <fullName evidence="1">Fimbrial protein</fullName>
    </submittedName>
</protein>
<dbReference type="RefSeq" id="WP_013374510.1">
    <property type="nucleotide sequence ID" value="NC_014623.1"/>
</dbReference>
<dbReference type="InterPro" id="IPR028188">
    <property type="entry name" value="Pilin_PilA"/>
</dbReference>
<dbReference type="InterPro" id="IPR045584">
    <property type="entry name" value="Pilin-like"/>
</dbReference>
<dbReference type="eggNOG" id="COG4969">
    <property type="taxonomic scope" value="Bacteria"/>
</dbReference>
<gene>
    <name evidence="1" type="primary">pilA</name>
    <name evidence="1" type="ordered locus">STAUR_1125</name>
</gene>
<dbReference type="NCBIfam" id="TIGR02532">
    <property type="entry name" value="IV_pilin_GFxxxE"/>
    <property type="match status" value="1"/>
</dbReference>
<reference evidence="1 2" key="1">
    <citation type="journal article" date="2011" name="Mol. Biol. Evol.">
        <title>Comparative genomic analysis of fruiting body formation in Myxococcales.</title>
        <authorList>
            <person name="Huntley S."/>
            <person name="Hamann N."/>
            <person name="Wegener-Feldbrugge S."/>
            <person name="Treuner-Lange A."/>
            <person name="Kube M."/>
            <person name="Reinhardt R."/>
            <person name="Klages S."/>
            <person name="Muller R."/>
            <person name="Ronning C.M."/>
            <person name="Nierman W.C."/>
            <person name="Sogaard-Andersen L."/>
        </authorList>
    </citation>
    <scope>NUCLEOTIDE SEQUENCE [LARGE SCALE GENOMIC DNA]</scope>
    <source>
        <strain evidence="1 2">DW4/3-1</strain>
    </source>
</reference>